<evidence type="ECO:0000256" key="2">
    <source>
        <dbReference type="ARBA" id="ARBA00022840"/>
    </source>
</evidence>
<dbReference type="EnsemblPlants" id="KRH54049">
    <property type="protein sequence ID" value="KRH54049"/>
    <property type="gene ID" value="GLYMA_06G162200"/>
</dbReference>
<dbReference type="Gramene" id="KRH54049">
    <property type="protein sequence ID" value="KRH54049"/>
    <property type="gene ID" value="GLYMA_06G162200"/>
</dbReference>
<name>A0A0R0JHU1_SOYBN</name>
<feature type="domain" description="AAA+ ATPase" evidence="6">
    <location>
        <begin position="423"/>
        <end position="565"/>
    </location>
</feature>
<dbReference type="Pfam" id="PF07724">
    <property type="entry name" value="AAA_2"/>
    <property type="match status" value="1"/>
</dbReference>
<dbReference type="EMBL" id="CM000839">
    <property type="protein sequence ID" value="KRH54049.1"/>
    <property type="molecule type" value="Genomic_DNA"/>
</dbReference>
<feature type="domain" description="AAA+ ATPase" evidence="6">
    <location>
        <begin position="112"/>
        <end position="272"/>
    </location>
</feature>
<dbReference type="InterPro" id="IPR003959">
    <property type="entry name" value="ATPase_AAA_core"/>
</dbReference>
<keyword evidence="1 4" id="KW-0547">Nucleotide-binding</keyword>
<comment type="similarity">
    <text evidence="4">Belongs to the ClpA/ClpB family.</text>
</comment>
<evidence type="ECO:0000256" key="1">
    <source>
        <dbReference type="ARBA" id="ARBA00022741"/>
    </source>
</evidence>
<evidence type="ECO:0000259" key="6">
    <source>
        <dbReference type="SMART" id="SM00382"/>
    </source>
</evidence>
<evidence type="ECO:0000256" key="3">
    <source>
        <dbReference type="ARBA" id="ARBA00023186"/>
    </source>
</evidence>
<reference evidence="9" key="2">
    <citation type="submission" date="2018-02" db="UniProtKB">
        <authorList>
            <consortium name="EnsemblPlants"/>
        </authorList>
    </citation>
    <scope>IDENTIFICATION</scope>
    <source>
        <strain evidence="9">Williams 82</strain>
    </source>
</reference>
<dbReference type="InterPro" id="IPR041546">
    <property type="entry name" value="ClpA/ClpB_AAA_lid"/>
</dbReference>
<dbReference type="InterPro" id="IPR018368">
    <property type="entry name" value="ClpA/B_CS1"/>
</dbReference>
<dbReference type="InterPro" id="IPR001270">
    <property type="entry name" value="ClpA/B"/>
</dbReference>
<evidence type="ECO:0008006" key="11">
    <source>
        <dbReference type="Google" id="ProtNLM"/>
    </source>
</evidence>
<reference evidence="8" key="3">
    <citation type="submission" date="2018-07" db="EMBL/GenBank/DDBJ databases">
        <title>WGS assembly of Glycine max.</title>
        <authorList>
            <person name="Schmutz J."/>
            <person name="Cannon S."/>
            <person name="Schlueter J."/>
            <person name="Ma J."/>
            <person name="Mitros T."/>
            <person name="Nelson W."/>
            <person name="Hyten D."/>
            <person name="Song Q."/>
            <person name="Thelen J."/>
            <person name="Cheng J."/>
            <person name="Xu D."/>
            <person name="Hellsten U."/>
            <person name="May G."/>
            <person name="Yu Y."/>
            <person name="Sakurai T."/>
            <person name="Umezawa T."/>
            <person name="Bhattacharyya M."/>
            <person name="Sandhu D."/>
            <person name="Valliyodan B."/>
            <person name="Lindquist E."/>
            <person name="Peto M."/>
            <person name="Grant D."/>
            <person name="Shu S."/>
            <person name="Goodstein D."/>
            <person name="Barry K."/>
            <person name="Futrell-Griggs M."/>
            <person name="Abernathy B."/>
            <person name="Du J."/>
            <person name="Tian Z."/>
            <person name="Zhu L."/>
            <person name="Gill N."/>
            <person name="Joshi T."/>
            <person name="Libault M."/>
            <person name="Sethuraman A."/>
            <person name="Zhang X."/>
            <person name="Shinozaki K."/>
            <person name="Nguyen H."/>
            <person name="Wing R."/>
            <person name="Cregan P."/>
            <person name="Specht J."/>
            <person name="Grimwood J."/>
            <person name="Rokhsar D."/>
            <person name="Stacey G."/>
            <person name="Shoemaker R."/>
            <person name="Jackson S."/>
        </authorList>
    </citation>
    <scope>NUCLEOTIDE SEQUENCE</scope>
    <source>
        <tissue evidence="8">Callus</tissue>
    </source>
</reference>
<dbReference type="AlphaFoldDB" id="A0A0R0JHU1"/>
<dbReference type="Proteomes" id="UP000008827">
    <property type="component" value="Chromosome 6"/>
</dbReference>
<dbReference type="InterPro" id="IPR027417">
    <property type="entry name" value="P-loop_NTPase"/>
</dbReference>
<dbReference type="InterPro" id="IPR003593">
    <property type="entry name" value="AAA+_ATPase"/>
</dbReference>
<dbReference type="PANTHER" id="PTHR11638">
    <property type="entry name" value="ATP-DEPENDENT CLP PROTEASE"/>
    <property type="match status" value="1"/>
</dbReference>
<dbReference type="PROSITE" id="PS00871">
    <property type="entry name" value="CLPAB_2"/>
    <property type="match status" value="1"/>
</dbReference>
<reference evidence="8 9" key="1">
    <citation type="journal article" date="2010" name="Nature">
        <title>Genome sequence of the palaeopolyploid soybean.</title>
        <authorList>
            <person name="Schmutz J."/>
            <person name="Cannon S.B."/>
            <person name="Schlueter J."/>
            <person name="Ma J."/>
            <person name="Mitros T."/>
            <person name="Nelson W."/>
            <person name="Hyten D.L."/>
            <person name="Song Q."/>
            <person name="Thelen J.J."/>
            <person name="Cheng J."/>
            <person name="Xu D."/>
            <person name="Hellsten U."/>
            <person name="May G.D."/>
            <person name="Yu Y."/>
            <person name="Sakurai T."/>
            <person name="Umezawa T."/>
            <person name="Bhattacharyya M.K."/>
            <person name="Sandhu D."/>
            <person name="Valliyodan B."/>
            <person name="Lindquist E."/>
            <person name="Peto M."/>
            <person name="Grant D."/>
            <person name="Shu S."/>
            <person name="Goodstein D."/>
            <person name="Barry K."/>
            <person name="Futrell-Griggs M."/>
            <person name="Abernathy B."/>
            <person name="Du J."/>
            <person name="Tian Z."/>
            <person name="Zhu L."/>
            <person name="Gill N."/>
            <person name="Joshi T."/>
            <person name="Libault M."/>
            <person name="Sethuraman A."/>
            <person name="Zhang X.-C."/>
            <person name="Shinozaki K."/>
            <person name="Nguyen H.T."/>
            <person name="Wing R.A."/>
            <person name="Cregan P."/>
            <person name="Specht J."/>
            <person name="Grimwood J."/>
            <person name="Rokhsar D."/>
            <person name="Stacey G."/>
            <person name="Shoemaker R.C."/>
            <person name="Jackson S.A."/>
        </authorList>
    </citation>
    <scope>NUCLEOTIDE SEQUENCE</scope>
    <source>
        <strain evidence="9">cv. Williams 82</strain>
        <tissue evidence="8">Callus</tissue>
    </source>
</reference>
<dbReference type="FunFam" id="3.40.50.300:FF:000025">
    <property type="entry name" value="ATP-dependent Clp protease subunit"/>
    <property type="match status" value="1"/>
</dbReference>
<sequence>MMEVLVGSFTVYKYDFRLGTNGSQLASVAFSRLQKEIAKDGREPNVISKGVPNKSISRKGSDAGASATTGEESALSQFCVDLTARASEGRIDPVVGREVEVQRIIQILCRKTKSNPILLGEAGVGKTAIAEGMALRIAKADVAPFLLTKRVMSLDIALLMAGAKERGELEERVTKLVKDIIKSGDVILFIDEVHILVQAGTIGRGNKGSGLDIANLLKPALGRGQFQDDAIKILMGLREKYEAHHKCRYTAEAIKAAVDLSARYIVDRYLPDKAIDLIDEAGSRACIEAFKKKKEHETGILSKCPADYWQEIKDVKSMHEMENKLKYYGASSIDDTNELILDSYLSSTTTDNEPIEVGPEDIAAVASLWSGIPVQKLTADQRILLLDLENQLRKRVIGQEEAVAAISRAVKRSRVGLKDPDRPIAAMLFCGPTGVGKTELAKSLAACYFGSEAAMVRLDMSEYMERHTVSKLIGSPPGYVGYGEGGVLTEAIRRKPFTLLLLDEIEKAHPDIFNILLQILEDGQLTDSQGRRVSFKNALVVMTSNVGSSAIAKGRHNSIGFLIPDDKTTSYNGLKSMVIEELRSYFRPELLNRIDEVVVFQPLEKSQLLQILDLLLQDMKKRVLSLGVHVKVSEAVKNLVCQQGYNPTYGARPLRRAITSLIEDPLSEAFLYGECKQGDTVLIDLDANGNPFVTNQLDQIVNLSD</sequence>
<evidence type="ECO:0000313" key="8">
    <source>
        <dbReference type="EMBL" id="KRH54049.1"/>
    </source>
</evidence>
<feature type="region of interest" description="Disordered" evidence="5">
    <location>
        <begin position="44"/>
        <end position="69"/>
    </location>
</feature>
<dbReference type="Pfam" id="PF17871">
    <property type="entry name" value="AAA_lid_9"/>
    <property type="match status" value="1"/>
</dbReference>
<protein>
    <recommendedName>
        <fullName evidence="11">Clp R domain-containing protein</fullName>
    </recommendedName>
</protein>
<dbReference type="SMART" id="SM00382">
    <property type="entry name" value="AAA"/>
    <property type="match status" value="2"/>
</dbReference>
<evidence type="ECO:0000313" key="10">
    <source>
        <dbReference type="Proteomes" id="UP000008827"/>
    </source>
</evidence>
<dbReference type="InterPro" id="IPR050130">
    <property type="entry name" value="ClpA_ClpB"/>
</dbReference>
<dbReference type="GO" id="GO:0016887">
    <property type="term" value="F:ATP hydrolysis activity"/>
    <property type="evidence" value="ECO:0007669"/>
    <property type="project" value="InterPro"/>
</dbReference>
<evidence type="ECO:0000256" key="5">
    <source>
        <dbReference type="SAM" id="MobiDB-lite"/>
    </source>
</evidence>
<dbReference type="InterPro" id="IPR019489">
    <property type="entry name" value="Clp_ATPase_C"/>
</dbReference>
<dbReference type="PRINTS" id="PR00300">
    <property type="entry name" value="CLPPROTEASEA"/>
</dbReference>
<accession>A0A0R0JHU1</accession>
<evidence type="ECO:0000259" key="7">
    <source>
        <dbReference type="SMART" id="SM01086"/>
    </source>
</evidence>
<dbReference type="PROSITE" id="PS00870">
    <property type="entry name" value="CLPAB_1"/>
    <property type="match status" value="1"/>
</dbReference>
<dbReference type="ExpressionAtlas" id="A0A0R0JHU1">
    <property type="expression patterns" value="baseline and differential"/>
</dbReference>
<keyword evidence="3 4" id="KW-0143">Chaperone</keyword>
<dbReference type="InterPro" id="IPR028299">
    <property type="entry name" value="ClpA/B_CS2"/>
</dbReference>
<gene>
    <name evidence="9" type="primary">LOC100793074</name>
    <name evidence="8" type="ORF">GLYMA_06G162200</name>
</gene>
<dbReference type="Gene3D" id="3.40.50.300">
    <property type="entry name" value="P-loop containing nucleotide triphosphate hydrolases"/>
    <property type="match status" value="2"/>
</dbReference>
<dbReference type="PANTHER" id="PTHR11638:SF185">
    <property type="entry name" value="ATP-DEPENDENT CLP PROTEASE ATP-BINDING SUBUNIT"/>
    <property type="match status" value="1"/>
</dbReference>
<dbReference type="Gene3D" id="1.10.8.60">
    <property type="match status" value="1"/>
</dbReference>
<evidence type="ECO:0000313" key="9">
    <source>
        <dbReference type="EnsemblPlants" id="KRH54049"/>
    </source>
</evidence>
<proteinExistence type="inferred from homology"/>
<keyword evidence="10" id="KW-1185">Reference proteome</keyword>
<evidence type="ECO:0000256" key="4">
    <source>
        <dbReference type="RuleBase" id="RU004432"/>
    </source>
</evidence>
<dbReference type="Pfam" id="PF10431">
    <property type="entry name" value="ClpB_D2-small"/>
    <property type="match status" value="1"/>
</dbReference>
<feature type="domain" description="Clp ATPase C-terminal" evidence="7">
    <location>
        <begin position="603"/>
        <end position="693"/>
    </location>
</feature>
<keyword evidence="2 4" id="KW-0067">ATP-binding</keyword>
<dbReference type="CDD" id="cd00009">
    <property type="entry name" value="AAA"/>
    <property type="match status" value="1"/>
</dbReference>
<dbReference type="GO" id="GO:0005524">
    <property type="term" value="F:ATP binding"/>
    <property type="evidence" value="ECO:0007669"/>
    <property type="project" value="UniProtKB-KW"/>
</dbReference>
<dbReference type="CDD" id="cd19499">
    <property type="entry name" value="RecA-like_ClpB_Hsp104-like"/>
    <property type="match status" value="1"/>
</dbReference>
<dbReference type="Pfam" id="PF00004">
    <property type="entry name" value="AAA"/>
    <property type="match status" value="1"/>
</dbReference>
<dbReference type="SUPFAM" id="SSF52540">
    <property type="entry name" value="P-loop containing nucleoside triphosphate hydrolases"/>
    <property type="match status" value="2"/>
</dbReference>
<dbReference type="SMART" id="SM01086">
    <property type="entry name" value="ClpB_D2-small"/>
    <property type="match status" value="1"/>
</dbReference>
<organism evidence="8">
    <name type="scientific">Glycine max</name>
    <name type="common">Soybean</name>
    <name type="synonym">Glycine hispida</name>
    <dbReference type="NCBI Taxonomy" id="3847"/>
    <lineage>
        <taxon>Eukaryota</taxon>
        <taxon>Viridiplantae</taxon>
        <taxon>Streptophyta</taxon>
        <taxon>Embryophyta</taxon>
        <taxon>Tracheophyta</taxon>
        <taxon>Spermatophyta</taxon>
        <taxon>Magnoliopsida</taxon>
        <taxon>eudicotyledons</taxon>
        <taxon>Gunneridae</taxon>
        <taxon>Pentapetalae</taxon>
        <taxon>rosids</taxon>
        <taxon>fabids</taxon>
        <taxon>Fabales</taxon>
        <taxon>Fabaceae</taxon>
        <taxon>Papilionoideae</taxon>
        <taxon>50 kb inversion clade</taxon>
        <taxon>NPAAA clade</taxon>
        <taxon>indigoferoid/millettioid clade</taxon>
        <taxon>Phaseoleae</taxon>
        <taxon>Glycine</taxon>
        <taxon>Glycine subgen. Soja</taxon>
    </lineage>
</organism>